<dbReference type="RefSeq" id="WP_283222830.1">
    <property type="nucleotide sequence ID" value="NZ_JASGBH010000001.1"/>
</dbReference>
<dbReference type="InterPro" id="IPR050772">
    <property type="entry name" value="Hydratase-Decarb/MhpD_sf"/>
</dbReference>
<dbReference type="EMBL" id="JASGBH010000001">
    <property type="protein sequence ID" value="MDI9232420.1"/>
    <property type="molecule type" value="Genomic_DNA"/>
</dbReference>
<keyword evidence="1" id="KW-0456">Lyase</keyword>
<dbReference type="Pfam" id="PF01557">
    <property type="entry name" value="FAA_hydrolase"/>
    <property type="match status" value="1"/>
</dbReference>
<keyword evidence="4" id="KW-1185">Reference proteome</keyword>
<dbReference type="InterPro" id="IPR036663">
    <property type="entry name" value="Fumarylacetoacetase_C_sf"/>
</dbReference>
<dbReference type="InterPro" id="IPR011234">
    <property type="entry name" value="Fumarylacetoacetase-like_C"/>
</dbReference>
<evidence type="ECO:0000313" key="4">
    <source>
        <dbReference type="Proteomes" id="UP001431902"/>
    </source>
</evidence>
<evidence type="ECO:0000259" key="2">
    <source>
        <dbReference type="Pfam" id="PF01557"/>
    </source>
</evidence>
<evidence type="ECO:0000313" key="3">
    <source>
        <dbReference type="EMBL" id="MDI9232420.1"/>
    </source>
</evidence>
<dbReference type="PANTHER" id="PTHR30143">
    <property type="entry name" value="ACID HYDRATASE"/>
    <property type="match status" value="1"/>
</dbReference>
<reference evidence="3" key="1">
    <citation type="submission" date="2023-05" db="EMBL/GenBank/DDBJ databases">
        <title>Limnohabitans sp. strain HM2-2 Genome sequencing and assembly.</title>
        <authorList>
            <person name="Jung Y."/>
        </authorList>
    </citation>
    <scope>NUCLEOTIDE SEQUENCE</scope>
    <source>
        <strain evidence="3">HM2-2</strain>
    </source>
</reference>
<gene>
    <name evidence="3" type="ORF">QLQ16_01060</name>
</gene>
<name>A0ABT6X2T1_9BURK</name>
<protein>
    <submittedName>
        <fullName evidence="3">Hydratase</fullName>
    </submittedName>
</protein>
<accession>A0ABT6X2T1</accession>
<evidence type="ECO:0000256" key="1">
    <source>
        <dbReference type="ARBA" id="ARBA00023239"/>
    </source>
</evidence>
<feature type="domain" description="Fumarylacetoacetase-like C-terminal" evidence="2">
    <location>
        <begin position="113"/>
        <end position="272"/>
    </location>
</feature>
<comment type="caution">
    <text evidence="3">The sequence shown here is derived from an EMBL/GenBank/DDBJ whole genome shotgun (WGS) entry which is preliminary data.</text>
</comment>
<organism evidence="3 4">
    <name type="scientific">Limnohabitans lacus</name>
    <dbReference type="NCBI Taxonomy" id="3045173"/>
    <lineage>
        <taxon>Bacteria</taxon>
        <taxon>Pseudomonadati</taxon>
        <taxon>Pseudomonadota</taxon>
        <taxon>Betaproteobacteria</taxon>
        <taxon>Burkholderiales</taxon>
        <taxon>Comamonadaceae</taxon>
        <taxon>Limnohabitans</taxon>
    </lineage>
</organism>
<sequence length="279" mass="30360">MTPEQLLQHHDQARLWGQAPGVVGGPDSAAAYQQALAVRRLRQQRGEVPKGFKIGFTNRTLWERYKVFGPMWGTVWDTGLVFAEPATDGPANGPANGPAIGHLDLTGTCQPRLEPEIVFGMRSTPPIGANLQQLFEAIEWLAPSFEVVQSHAADWKFTATDTMADSGLHARLLVGQRLPVRSVAADAQALDALLSTARVTLIQNEQVMEQGVGANVLDSPLKALQHFLKELRDCPGAPDLQAGDVITTGTWTDAWPLQAGQQWRAEFSAPLGSVQAWMR</sequence>
<dbReference type="SUPFAM" id="SSF56529">
    <property type="entry name" value="FAH"/>
    <property type="match status" value="1"/>
</dbReference>
<dbReference type="Proteomes" id="UP001431902">
    <property type="component" value="Unassembled WGS sequence"/>
</dbReference>
<dbReference type="PANTHER" id="PTHR30143:SF0">
    <property type="entry name" value="2-KETO-4-PENTENOATE HYDRATASE"/>
    <property type="match status" value="1"/>
</dbReference>
<dbReference type="Gene3D" id="3.90.850.10">
    <property type="entry name" value="Fumarylacetoacetase-like, C-terminal domain"/>
    <property type="match status" value="1"/>
</dbReference>
<proteinExistence type="predicted"/>